<dbReference type="PANTHER" id="PTHR30349:SF64">
    <property type="entry name" value="PROPHAGE INTEGRASE INTD-RELATED"/>
    <property type="match status" value="1"/>
</dbReference>
<dbReference type="PANTHER" id="PTHR30349">
    <property type="entry name" value="PHAGE INTEGRASE-RELATED"/>
    <property type="match status" value="1"/>
</dbReference>
<dbReference type="GO" id="GO:0015074">
    <property type="term" value="P:DNA integration"/>
    <property type="evidence" value="ECO:0007669"/>
    <property type="project" value="InterPro"/>
</dbReference>
<dbReference type="Pfam" id="PF17293">
    <property type="entry name" value="Arm-DNA-bind_5"/>
    <property type="match status" value="1"/>
</dbReference>
<comment type="caution">
    <text evidence="5">The sequence shown here is derived from an EMBL/GenBank/DDBJ whole genome shotgun (WGS) entry which is preliminary data.</text>
</comment>
<dbReference type="Pfam" id="PF13102">
    <property type="entry name" value="Phage_int_SAM_5"/>
    <property type="match status" value="1"/>
</dbReference>
<gene>
    <name evidence="5" type="ORF">IR213_02320</name>
</gene>
<dbReference type="AlphaFoldDB" id="A0A930XY40"/>
<evidence type="ECO:0000256" key="1">
    <source>
        <dbReference type="ARBA" id="ARBA00008857"/>
    </source>
</evidence>
<dbReference type="InterPro" id="IPR050090">
    <property type="entry name" value="Tyrosine_recombinase_XerCD"/>
</dbReference>
<dbReference type="Proteomes" id="UP000646211">
    <property type="component" value="Unassembled WGS sequence"/>
</dbReference>
<feature type="domain" description="Tyr recombinase" evidence="4">
    <location>
        <begin position="220"/>
        <end position="408"/>
    </location>
</feature>
<keyword evidence="6" id="KW-1185">Reference proteome</keyword>
<reference evidence="5" key="1">
    <citation type="submission" date="2020-11" db="EMBL/GenBank/DDBJ databases">
        <title>Genome of Flavobacterium soyangense.</title>
        <authorList>
            <person name="Liu Q."/>
            <person name="Xin Y.-H."/>
        </authorList>
    </citation>
    <scope>NUCLEOTIDE SEQUENCE</scope>
    <source>
        <strain evidence="5">CGMCC 1.13493</strain>
    </source>
</reference>
<sequence>MATLKFVLSKSQHQRKIKSKESMLMLRYIHKKEVTYFTAHKNIDEKYWDDKAQQIKRSYSGSDRFNIYIKTVRQKVEDIVNGLLIKGEDPSKDYVKRLYTSGIELQEKKRQYSFFEFAEIYLENSKKRKTEGTIKGYRTTLNQLKKYEKYSKVKLDWQNIDMTFYYDFLDYYTGIQGLTNNGFGKVIKIIKVILNDATEKGYNSNRTYQHKKFKTIKEEVNNIYLSEDEIQKLIDLDLKSNGSLERVRDLFVFGCYTGLRFSDFSQVKSEHIVDNKLRIKTIKTDEWVTIPLLNEVKDIMEKYKESPNSLPKSCVNQTMNRYLKELGELAKIEDKVLKIRNKGKERVEEVFYKWQLICTHTARRSFATNMFKRGVPTRVIMKITGHRTEKAFSSYIKISQEENADLMLEYLSKSA</sequence>
<protein>
    <submittedName>
        <fullName evidence="5">Site-specific integrase</fullName>
    </submittedName>
</protein>
<name>A0A930XY40_9FLAO</name>
<dbReference type="SUPFAM" id="SSF56349">
    <property type="entry name" value="DNA breaking-rejoining enzymes"/>
    <property type="match status" value="1"/>
</dbReference>
<dbReference type="InterPro" id="IPR002104">
    <property type="entry name" value="Integrase_catalytic"/>
</dbReference>
<keyword evidence="3" id="KW-0233">DNA recombination</keyword>
<keyword evidence="2" id="KW-0238">DNA-binding</keyword>
<comment type="similarity">
    <text evidence="1">Belongs to the 'phage' integrase family.</text>
</comment>
<dbReference type="CDD" id="cd01185">
    <property type="entry name" value="INTN1_C_like"/>
    <property type="match status" value="1"/>
</dbReference>
<evidence type="ECO:0000256" key="2">
    <source>
        <dbReference type="ARBA" id="ARBA00023125"/>
    </source>
</evidence>
<dbReference type="GO" id="GO:0003677">
    <property type="term" value="F:DNA binding"/>
    <property type="evidence" value="ECO:0007669"/>
    <property type="project" value="UniProtKB-KW"/>
</dbReference>
<dbReference type="InterPro" id="IPR010998">
    <property type="entry name" value="Integrase_recombinase_N"/>
</dbReference>
<dbReference type="EMBL" id="JADHEC010000003">
    <property type="protein sequence ID" value="MBF2707433.1"/>
    <property type="molecule type" value="Genomic_DNA"/>
</dbReference>
<accession>A0A930XY40</accession>
<evidence type="ECO:0000259" key="4">
    <source>
        <dbReference type="PROSITE" id="PS51898"/>
    </source>
</evidence>
<dbReference type="InterPro" id="IPR025269">
    <property type="entry name" value="SAM-like_dom"/>
</dbReference>
<evidence type="ECO:0000313" key="5">
    <source>
        <dbReference type="EMBL" id="MBF2707433.1"/>
    </source>
</evidence>
<evidence type="ECO:0000256" key="3">
    <source>
        <dbReference type="ARBA" id="ARBA00023172"/>
    </source>
</evidence>
<dbReference type="Gene3D" id="1.10.443.10">
    <property type="entry name" value="Intergrase catalytic core"/>
    <property type="match status" value="1"/>
</dbReference>
<dbReference type="GO" id="GO:0006310">
    <property type="term" value="P:DNA recombination"/>
    <property type="evidence" value="ECO:0007669"/>
    <property type="project" value="UniProtKB-KW"/>
</dbReference>
<dbReference type="PROSITE" id="PS51898">
    <property type="entry name" value="TYR_RECOMBINASE"/>
    <property type="match status" value="1"/>
</dbReference>
<organism evidence="5 6">
    <name type="scientific">Flavobacterium soyangense</name>
    <dbReference type="NCBI Taxonomy" id="2023265"/>
    <lineage>
        <taxon>Bacteria</taxon>
        <taxon>Pseudomonadati</taxon>
        <taxon>Bacteroidota</taxon>
        <taxon>Flavobacteriia</taxon>
        <taxon>Flavobacteriales</taxon>
        <taxon>Flavobacteriaceae</taxon>
        <taxon>Flavobacterium</taxon>
    </lineage>
</organism>
<dbReference type="InterPro" id="IPR035386">
    <property type="entry name" value="Arm-DNA-bind_5"/>
</dbReference>
<proteinExistence type="inferred from homology"/>
<dbReference type="RefSeq" id="WP_194310700.1">
    <property type="nucleotide sequence ID" value="NZ_JADHEC010000003.1"/>
</dbReference>
<dbReference type="InterPro" id="IPR011010">
    <property type="entry name" value="DNA_brk_join_enz"/>
</dbReference>
<dbReference type="Gene3D" id="1.10.150.130">
    <property type="match status" value="1"/>
</dbReference>
<dbReference type="InterPro" id="IPR013762">
    <property type="entry name" value="Integrase-like_cat_sf"/>
</dbReference>
<dbReference type="Pfam" id="PF00589">
    <property type="entry name" value="Phage_integrase"/>
    <property type="match status" value="1"/>
</dbReference>
<evidence type="ECO:0000313" key="6">
    <source>
        <dbReference type="Proteomes" id="UP000646211"/>
    </source>
</evidence>